<feature type="domain" description="Phospholipase/carboxylesterase/thioesterase" evidence="1">
    <location>
        <begin position="17"/>
        <end position="201"/>
    </location>
</feature>
<dbReference type="PANTHER" id="PTHR38695:SF1">
    <property type="entry name" value="AMINO ACID PERMEASE_ SLC12A DOMAIN-CONTAINING PROTEIN"/>
    <property type="match status" value="1"/>
</dbReference>
<evidence type="ECO:0000313" key="4">
    <source>
        <dbReference type="Proteomes" id="UP001596524"/>
    </source>
</evidence>
<dbReference type="EMBL" id="JBHTCH010000004">
    <property type="protein sequence ID" value="MFC7359843.1"/>
    <property type="molecule type" value="Genomic_DNA"/>
</dbReference>
<dbReference type="Pfam" id="PF02230">
    <property type="entry name" value="Abhydrolase_2"/>
    <property type="match status" value="1"/>
</dbReference>
<reference evidence="4" key="1">
    <citation type="journal article" date="2019" name="Int. J. Syst. Evol. Microbiol.">
        <title>The Global Catalogue of Microorganisms (GCM) 10K type strain sequencing project: providing services to taxonomists for standard genome sequencing and annotation.</title>
        <authorList>
            <consortium name="The Broad Institute Genomics Platform"/>
            <consortium name="The Broad Institute Genome Sequencing Center for Infectious Disease"/>
            <person name="Wu L."/>
            <person name="Ma J."/>
        </authorList>
    </citation>
    <scope>NUCLEOTIDE SEQUENCE [LARGE SCALE GENOMIC DNA]</scope>
    <source>
        <strain evidence="4">FCH27</strain>
    </source>
</reference>
<dbReference type="Gene3D" id="3.40.50.1820">
    <property type="entry name" value="alpha/beta hydrolase"/>
    <property type="match status" value="1"/>
</dbReference>
<sequence length="388" mass="40934">MTSGTFSSPVVATYGSTDPAAPLAVLLHGRGSNETEILGLAADLPAGPVYAAVRAPIAEGGGYAWFANRGIGRPLADSLRTTMDWFRTWLDQVAPAGRPVLLVGFSGGAAFAGGLVLDDPARYAGAAVLYGTLPFDAGLATDPGQLANLPVFVAQGDGDHVIPRELLDRTWDYLLSESGAPTVAQRQPGGHQLTGATVHHLGDWIAHRLAFIDHHGATPAGPRPQVTWPTLPTGELPARVGSRPEVSWTIPQQQQTQNAPGELQERLDEQLRPLPGVDVGPSRISVPGARGFTLRDGSDDEQAHLVAQVGEFAHLHPEYDESLHLVLPPDLAADVSTKGWGRPHMWAGTRLSPGFTMVHGPRDEDELATVRGIVAASHAYASGVSAVL</sequence>
<dbReference type="InterPro" id="IPR003140">
    <property type="entry name" value="PLipase/COase/thioEstase"/>
</dbReference>
<organism evidence="3 4">
    <name type="scientific">Nocardioides astragali</name>
    <dbReference type="NCBI Taxonomy" id="1776736"/>
    <lineage>
        <taxon>Bacteria</taxon>
        <taxon>Bacillati</taxon>
        <taxon>Actinomycetota</taxon>
        <taxon>Actinomycetes</taxon>
        <taxon>Propionibacteriales</taxon>
        <taxon>Nocardioidaceae</taxon>
        <taxon>Nocardioides</taxon>
    </lineage>
</organism>
<proteinExistence type="predicted"/>
<evidence type="ECO:0000313" key="3">
    <source>
        <dbReference type="EMBL" id="MFC7359843.1"/>
    </source>
</evidence>
<dbReference type="Proteomes" id="UP001596524">
    <property type="component" value="Unassembled WGS sequence"/>
</dbReference>
<dbReference type="PANTHER" id="PTHR38695">
    <property type="entry name" value="AMINO ACID PERMEASE_ SLC12A DOMAIN-CONTAINING PROTEIN"/>
    <property type="match status" value="1"/>
</dbReference>
<dbReference type="InterPro" id="IPR040841">
    <property type="entry name" value="Luciferase_dom"/>
</dbReference>
<name>A0ABW2N154_9ACTN</name>
<dbReference type="RefSeq" id="WP_255889958.1">
    <property type="nucleotide sequence ID" value="NZ_JAFMZM010000002.1"/>
</dbReference>
<dbReference type="SUPFAM" id="SSF53474">
    <property type="entry name" value="alpha/beta-Hydrolases"/>
    <property type="match status" value="1"/>
</dbReference>
<accession>A0ABW2N154</accession>
<dbReference type="Pfam" id="PF17648">
    <property type="entry name" value="Luciferase"/>
    <property type="match status" value="1"/>
</dbReference>
<evidence type="ECO:0000259" key="1">
    <source>
        <dbReference type="Pfam" id="PF02230"/>
    </source>
</evidence>
<feature type="domain" description="Luciferase" evidence="2">
    <location>
        <begin position="310"/>
        <end position="377"/>
    </location>
</feature>
<gene>
    <name evidence="3" type="ORF">ACFQO6_06135</name>
</gene>
<evidence type="ECO:0000259" key="2">
    <source>
        <dbReference type="Pfam" id="PF17648"/>
    </source>
</evidence>
<keyword evidence="4" id="KW-1185">Reference proteome</keyword>
<dbReference type="InterPro" id="IPR048273">
    <property type="entry name" value="Luciferase"/>
</dbReference>
<dbReference type="InterPro" id="IPR029058">
    <property type="entry name" value="AB_hydrolase_fold"/>
</dbReference>
<comment type="caution">
    <text evidence="3">The sequence shown here is derived from an EMBL/GenBank/DDBJ whole genome shotgun (WGS) entry which is preliminary data.</text>
</comment>
<protein>
    <submittedName>
        <fullName evidence="3">Luciferase family protein</fullName>
    </submittedName>
</protein>